<name>A0A382P8J5_9ZZZZ</name>
<sequence>MGYRIFFPCLFLVLITFPASAETFSDQLQDLIDTHKRIAATKASVDSLTEGALVSKKALWPELSATAFKGHENRNNERVRPT</sequence>
<evidence type="ECO:0000313" key="1">
    <source>
        <dbReference type="EMBL" id="SVC69150.1"/>
    </source>
</evidence>
<organism evidence="1">
    <name type="scientific">marine metagenome</name>
    <dbReference type="NCBI Taxonomy" id="408172"/>
    <lineage>
        <taxon>unclassified sequences</taxon>
        <taxon>metagenomes</taxon>
        <taxon>ecological metagenomes</taxon>
    </lineage>
</organism>
<feature type="non-terminal residue" evidence="1">
    <location>
        <position position="82"/>
    </location>
</feature>
<proteinExistence type="predicted"/>
<gene>
    <name evidence="1" type="ORF">METZ01_LOCUS322004</name>
</gene>
<dbReference type="AlphaFoldDB" id="A0A382P8J5"/>
<dbReference type="SUPFAM" id="SSF56954">
    <property type="entry name" value="Outer membrane efflux proteins (OEP)"/>
    <property type="match status" value="1"/>
</dbReference>
<protein>
    <recommendedName>
        <fullName evidence="2">Outer membrane efflux protein</fullName>
    </recommendedName>
</protein>
<accession>A0A382P8J5</accession>
<reference evidence="1" key="1">
    <citation type="submission" date="2018-05" db="EMBL/GenBank/DDBJ databases">
        <authorList>
            <person name="Lanie J.A."/>
            <person name="Ng W.-L."/>
            <person name="Kazmierczak K.M."/>
            <person name="Andrzejewski T.M."/>
            <person name="Davidsen T.M."/>
            <person name="Wayne K.J."/>
            <person name="Tettelin H."/>
            <person name="Glass J.I."/>
            <person name="Rusch D."/>
            <person name="Podicherti R."/>
            <person name="Tsui H.-C.T."/>
            <person name="Winkler M.E."/>
        </authorList>
    </citation>
    <scope>NUCLEOTIDE SEQUENCE</scope>
</reference>
<evidence type="ECO:0008006" key="2">
    <source>
        <dbReference type="Google" id="ProtNLM"/>
    </source>
</evidence>
<dbReference type="EMBL" id="UINC01105311">
    <property type="protein sequence ID" value="SVC69150.1"/>
    <property type="molecule type" value="Genomic_DNA"/>
</dbReference>